<keyword evidence="1" id="KW-0723">Serine/threonine-protein kinase</keyword>
<evidence type="ECO:0000259" key="5">
    <source>
        <dbReference type="PROSITE" id="PS51158"/>
    </source>
</evidence>
<evidence type="ECO:0000256" key="1">
    <source>
        <dbReference type="ARBA" id="ARBA00022527"/>
    </source>
</evidence>
<keyword evidence="7" id="KW-1185">Reference proteome</keyword>
<dbReference type="InterPro" id="IPR011009">
    <property type="entry name" value="Kinase-like_dom_sf"/>
</dbReference>
<dbReference type="GO" id="GO:0004674">
    <property type="term" value="F:protein serine/threonine kinase activity"/>
    <property type="evidence" value="ECO:0007669"/>
    <property type="project" value="UniProtKB-KW"/>
</dbReference>
<dbReference type="Gene3D" id="3.20.200.10">
    <property type="entry name" value="MHCK/EF2 kinase"/>
    <property type="match status" value="1"/>
</dbReference>
<sequence length="618" mass="67314">MATEEVVCDPSLCTNPDSPGECCGDSFEHKTTPGLCGKCYIVLTSSDNADKMKDWPQCQGCSAVYKLLKAPRCGTCVKKDPQIAPSGPVPPLNPQDLNRPPNQSVTDKLQDLQAENRRNAMLARTLHKGSQKTSGAASSVIVGVAKGAPRQITVYLAPGTANTRTDASRILGNATRSFPEDIAMNDMLTHLLRHWNLDWEKDCDESLGPEHISLRLHGNVAIQPHSTAGSLGQFFDIHDRIHGNNPKKILQGPNTLKLPAPAVYLEGLILVKEFEDKTGAVAPRFVYSEKENRKRKGSEAGRTMGSNVKRIRSQTNISAAPVPLRSEIGDLPGFSKISFVFASVSVDRDGTVNIEWPAPTATPTVCILQDTPVAQGKTKKVYKVICEGMPWVAKRFFEIGAGDEQVEIQQNADFLVQEATRLGKTGYYLGQFIAEAKRRNTSIDDTIAVTEFKLGLEVVADDSAPSPASGISLEAYRAADPSTVQVLWLFEPRRSSAVDHWSGTNEYPPWHQNKLGSTLNAFAHYVYQISQETTVIADLQTSKAVNEQGDGINVLFDMMLHTTNGASGVGDHGQNGIDTFVAKHECVRRCVGLRLDQEGFENALKGLEDGDSAVEDDD</sequence>
<gene>
    <name evidence="6" type="ORF">R3P38DRAFT_2856198</name>
</gene>
<dbReference type="EMBL" id="JAWWNJ010000006">
    <property type="protein sequence ID" value="KAK7054263.1"/>
    <property type="molecule type" value="Genomic_DNA"/>
</dbReference>
<evidence type="ECO:0000256" key="3">
    <source>
        <dbReference type="ARBA" id="ARBA00022777"/>
    </source>
</evidence>
<dbReference type="Pfam" id="PF02816">
    <property type="entry name" value="Alpha_kinase"/>
    <property type="match status" value="1"/>
</dbReference>
<protein>
    <submittedName>
        <fullName evidence="6">Kinase-like domain-containing protein</fullName>
    </submittedName>
</protein>
<dbReference type="GO" id="GO:0005524">
    <property type="term" value="F:ATP binding"/>
    <property type="evidence" value="ECO:0007669"/>
    <property type="project" value="InterPro"/>
</dbReference>
<organism evidence="6 7">
    <name type="scientific">Favolaschia claudopus</name>
    <dbReference type="NCBI Taxonomy" id="2862362"/>
    <lineage>
        <taxon>Eukaryota</taxon>
        <taxon>Fungi</taxon>
        <taxon>Dikarya</taxon>
        <taxon>Basidiomycota</taxon>
        <taxon>Agaricomycotina</taxon>
        <taxon>Agaricomycetes</taxon>
        <taxon>Agaricomycetidae</taxon>
        <taxon>Agaricales</taxon>
        <taxon>Marasmiineae</taxon>
        <taxon>Mycenaceae</taxon>
        <taxon>Favolaschia</taxon>
    </lineage>
</organism>
<accession>A0AAW0DRI2</accession>
<keyword evidence="3 6" id="KW-0418">Kinase</keyword>
<comment type="caution">
    <text evidence="6">The sequence shown here is derived from an EMBL/GenBank/DDBJ whole genome shotgun (WGS) entry which is preliminary data.</text>
</comment>
<reference evidence="6 7" key="1">
    <citation type="journal article" date="2024" name="J Genomics">
        <title>Draft genome sequencing and assembly of Favolaschia claudopus CIRM-BRFM 2984 isolated from oak limbs.</title>
        <authorList>
            <person name="Navarro D."/>
            <person name="Drula E."/>
            <person name="Chaduli D."/>
            <person name="Cazenave R."/>
            <person name="Ahrendt S."/>
            <person name="Wang J."/>
            <person name="Lipzen A."/>
            <person name="Daum C."/>
            <person name="Barry K."/>
            <person name="Grigoriev I.V."/>
            <person name="Favel A."/>
            <person name="Rosso M.N."/>
            <person name="Martin F."/>
        </authorList>
    </citation>
    <scope>NUCLEOTIDE SEQUENCE [LARGE SCALE GENOMIC DNA]</scope>
    <source>
        <strain evidence="6 7">CIRM-BRFM 2984</strain>
    </source>
</reference>
<dbReference type="SUPFAM" id="SSF56112">
    <property type="entry name" value="Protein kinase-like (PK-like)"/>
    <property type="match status" value="1"/>
</dbReference>
<dbReference type="AlphaFoldDB" id="A0AAW0DRI2"/>
<dbReference type="InterPro" id="IPR004166">
    <property type="entry name" value="a-kinase_dom"/>
</dbReference>
<dbReference type="PROSITE" id="PS51158">
    <property type="entry name" value="ALPHA_KINASE"/>
    <property type="match status" value="1"/>
</dbReference>
<dbReference type="Proteomes" id="UP001362999">
    <property type="component" value="Unassembled WGS sequence"/>
</dbReference>
<keyword evidence="2" id="KW-0808">Transferase</keyword>
<evidence type="ECO:0000313" key="6">
    <source>
        <dbReference type="EMBL" id="KAK7054263.1"/>
    </source>
</evidence>
<evidence type="ECO:0000313" key="7">
    <source>
        <dbReference type="Proteomes" id="UP001362999"/>
    </source>
</evidence>
<evidence type="ECO:0000256" key="4">
    <source>
        <dbReference type="SAM" id="MobiDB-lite"/>
    </source>
</evidence>
<feature type="domain" description="Alpha-type protein kinase" evidence="5">
    <location>
        <begin position="348"/>
        <end position="598"/>
    </location>
</feature>
<proteinExistence type="predicted"/>
<dbReference type="CDD" id="cd04515">
    <property type="entry name" value="Alpha_kinase"/>
    <property type="match status" value="1"/>
</dbReference>
<name>A0AAW0DRI2_9AGAR</name>
<feature type="region of interest" description="Disordered" evidence="4">
    <location>
        <begin position="84"/>
        <end position="104"/>
    </location>
</feature>
<evidence type="ECO:0000256" key="2">
    <source>
        <dbReference type="ARBA" id="ARBA00022679"/>
    </source>
</evidence>